<dbReference type="GO" id="GO:0007017">
    <property type="term" value="P:microtubule-based process"/>
    <property type="evidence" value="ECO:0007669"/>
    <property type="project" value="InterPro"/>
</dbReference>
<accession>A0A1S2XG59</accession>
<dbReference type="eggNOG" id="KOG3430">
    <property type="taxonomic scope" value="Eukaryota"/>
</dbReference>
<evidence type="ECO:0000256" key="2">
    <source>
        <dbReference type="ARBA" id="ARBA00004245"/>
    </source>
</evidence>
<reference evidence="12" key="1">
    <citation type="journal article" date="2013" name="Nat. Biotechnol.">
        <title>Draft genome sequence of chickpea (Cicer arietinum) provides a resource for trait improvement.</title>
        <authorList>
            <person name="Varshney R.K."/>
            <person name="Song C."/>
            <person name="Saxena R.K."/>
            <person name="Azam S."/>
            <person name="Yu S."/>
            <person name="Sharpe A.G."/>
            <person name="Cannon S."/>
            <person name="Baek J."/>
            <person name="Rosen B.D."/>
            <person name="Tar'an B."/>
            <person name="Millan T."/>
            <person name="Zhang X."/>
            <person name="Ramsay L.D."/>
            <person name="Iwata A."/>
            <person name="Wang Y."/>
            <person name="Nelson W."/>
            <person name="Farmer A.D."/>
            <person name="Gaur P.M."/>
            <person name="Soderlund C."/>
            <person name="Penmetsa R.V."/>
            <person name="Xu C."/>
            <person name="Bharti A.K."/>
            <person name="He W."/>
            <person name="Winter P."/>
            <person name="Zhao S."/>
            <person name="Hane J.K."/>
            <person name="Carrasquilla-Garcia N."/>
            <person name="Condie J.A."/>
            <person name="Upadhyaya H.D."/>
            <person name="Luo M.C."/>
            <person name="Thudi M."/>
            <person name="Gowda C.L."/>
            <person name="Singh N.P."/>
            <person name="Lichtenzveig J."/>
            <person name="Gali K.K."/>
            <person name="Rubio J."/>
            <person name="Nadarajan N."/>
            <person name="Dolezel J."/>
            <person name="Bansal K.C."/>
            <person name="Xu X."/>
            <person name="Edwards D."/>
            <person name="Zhang G."/>
            <person name="Kahl G."/>
            <person name="Gil J."/>
            <person name="Singh K.B."/>
            <person name="Datta S.K."/>
            <person name="Jackson S.A."/>
            <person name="Wang J."/>
            <person name="Cook D.R."/>
        </authorList>
    </citation>
    <scope>NUCLEOTIDE SEQUENCE [LARGE SCALE GENOMIC DNA]</scope>
    <source>
        <strain evidence="12">cv. CDC Frontier</strain>
    </source>
</reference>
<evidence type="ECO:0000256" key="3">
    <source>
        <dbReference type="ARBA" id="ARBA00022448"/>
    </source>
</evidence>
<sequence>MTKTKRKKNASEDPTENPISMSPPPPSSPQRPSDPPKKIIIINADMGRDMQWEAFDISVTVFEHFSEDRTIAEEIKSEFDRIYGPTWHCIVGRNFGSFVTHKPNHFVYFYLERKAVLLFKYG</sequence>
<evidence type="ECO:0000256" key="7">
    <source>
        <dbReference type="ARBA" id="ARBA00022927"/>
    </source>
</evidence>
<dbReference type="CDD" id="cd21452">
    <property type="entry name" value="DLC-like_DYNLL1_DYNLL2"/>
    <property type="match status" value="1"/>
</dbReference>
<comment type="similarity">
    <text evidence="10">Belongs to the dynein light chain family.</text>
</comment>
<dbReference type="GO" id="GO:0005874">
    <property type="term" value="C:microtubule"/>
    <property type="evidence" value="ECO:0007669"/>
    <property type="project" value="UniProtKB-KW"/>
</dbReference>
<evidence type="ECO:0000256" key="5">
    <source>
        <dbReference type="ARBA" id="ARBA00022701"/>
    </source>
</evidence>
<dbReference type="GO" id="GO:0005634">
    <property type="term" value="C:nucleus"/>
    <property type="evidence" value="ECO:0007669"/>
    <property type="project" value="UniProtKB-SubCell"/>
</dbReference>
<keyword evidence="12" id="KW-1185">Reference proteome</keyword>
<evidence type="ECO:0000256" key="4">
    <source>
        <dbReference type="ARBA" id="ARBA00022490"/>
    </source>
</evidence>
<keyword evidence="7" id="KW-0653">Protein transport</keyword>
<dbReference type="Gene3D" id="3.30.740.10">
    <property type="entry name" value="Protein Inhibitor Of Neuronal Nitric Oxide Synthase"/>
    <property type="match status" value="1"/>
</dbReference>
<keyword evidence="8 10" id="KW-0206">Cytoskeleton</keyword>
<dbReference type="SUPFAM" id="SSF54648">
    <property type="entry name" value="DLC"/>
    <property type="match status" value="1"/>
</dbReference>
<evidence type="ECO:0000256" key="10">
    <source>
        <dbReference type="RuleBase" id="RU365010"/>
    </source>
</evidence>
<dbReference type="InterPro" id="IPR037177">
    <property type="entry name" value="DLC_sf"/>
</dbReference>
<keyword evidence="9" id="KW-0539">Nucleus</keyword>
<dbReference type="OrthoDB" id="10033309at2759"/>
<evidence type="ECO:0000256" key="6">
    <source>
        <dbReference type="ARBA" id="ARBA00022816"/>
    </source>
</evidence>
<dbReference type="InterPro" id="IPR001372">
    <property type="entry name" value="Dynein_light_chain_typ-1/2"/>
</dbReference>
<dbReference type="KEGG" id="cam:101509227"/>
<keyword evidence="10" id="KW-0505">Motor protein</keyword>
<dbReference type="GeneID" id="101509227"/>
<evidence type="ECO:0000256" key="1">
    <source>
        <dbReference type="ARBA" id="ARBA00004123"/>
    </source>
</evidence>
<protein>
    <recommendedName>
        <fullName evidence="10">Dynein light chain</fullName>
    </recommendedName>
</protein>
<evidence type="ECO:0000256" key="11">
    <source>
        <dbReference type="SAM" id="MobiDB-lite"/>
    </source>
</evidence>
<dbReference type="STRING" id="3827.A0A1S2XG59"/>
<name>A0A1S2XG59_CICAR</name>
<dbReference type="SMART" id="SM01375">
    <property type="entry name" value="Dynein_light"/>
    <property type="match status" value="1"/>
</dbReference>
<dbReference type="Pfam" id="PF01221">
    <property type="entry name" value="Dynein_light"/>
    <property type="match status" value="1"/>
</dbReference>
<reference evidence="13" key="2">
    <citation type="submission" date="2025-08" db="UniProtKB">
        <authorList>
            <consortium name="RefSeq"/>
        </authorList>
    </citation>
    <scope>IDENTIFICATION</scope>
    <source>
        <tissue evidence="13">Etiolated seedlings</tissue>
    </source>
</reference>
<keyword evidence="4 10" id="KW-0963">Cytoplasm</keyword>
<dbReference type="GO" id="GO:0045505">
    <property type="term" value="F:dynein intermediate chain binding"/>
    <property type="evidence" value="ECO:0007669"/>
    <property type="project" value="TreeGrafter"/>
</dbReference>
<dbReference type="Proteomes" id="UP000087171">
    <property type="component" value="Chromosome Ca1"/>
</dbReference>
<proteinExistence type="inferred from homology"/>
<dbReference type="PANTHER" id="PTHR11886:SF35">
    <property type="entry name" value="DYNEIN LIGHT CHAIN"/>
    <property type="match status" value="1"/>
</dbReference>
<evidence type="ECO:0000313" key="13">
    <source>
        <dbReference type="RefSeq" id="XP_004487833.1"/>
    </source>
</evidence>
<dbReference type="FunFam" id="3.30.740.10:FF:000005">
    <property type="entry name" value="Dynein light chain"/>
    <property type="match status" value="1"/>
</dbReference>
<dbReference type="AlphaFoldDB" id="A0A1S2XG59"/>
<dbReference type="GO" id="GO:0005868">
    <property type="term" value="C:cytoplasmic dynein complex"/>
    <property type="evidence" value="ECO:0007669"/>
    <property type="project" value="TreeGrafter"/>
</dbReference>
<dbReference type="GO" id="GO:0051028">
    <property type="term" value="P:mRNA transport"/>
    <property type="evidence" value="ECO:0007669"/>
    <property type="project" value="UniProtKB-KW"/>
</dbReference>
<keyword evidence="6" id="KW-0509">mRNA transport</keyword>
<gene>
    <name evidence="13" type="primary">LOC101509227</name>
</gene>
<comment type="subcellular location">
    <subcellularLocation>
        <location evidence="2 10">Cytoplasm</location>
        <location evidence="2 10">Cytoskeleton</location>
    </subcellularLocation>
    <subcellularLocation>
        <location evidence="1">Nucleus</location>
    </subcellularLocation>
</comment>
<dbReference type="PaxDb" id="3827-XP_004487833.1"/>
<keyword evidence="10" id="KW-0243">Dynein</keyword>
<dbReference type="GO" id="GO:0015031">
    <property type="term" value="P:protein transport"/>
    <property type="evidence" value="ECO:0007669"/>
    <property type="project" value="UniProtKB-KW"/>
</dbReference>
<organism evidence="12 13">
    <name type="scientific">Cicer arietinum</name>
    <name type="common">Chickpea</name>
    <name type="synonym">Garbanzo</name>
    <dbReference type="NCBI Taxonomy" id="3827"/>
    <lineage>
        <taxon>Eukaryota</taxon>
        <taxon>Viridiplantae</taxon>
        <taxon>Streptophyta</taxon>
        <taxon>Embryophyta</taxon>
        <taxon>Tracheophyta</taxon>
        <taxon>Spermatophyta</taxon>
        <taxon>Magnoliopsida</taxon>
        <taxon>eudicotyledons</taxon>
        <taxon>Gunneridae</taxon>
        <taxon>Pentapetalae</taxon>
        <taxon>rosids</taxon>
        <taxon>fabids</taxon>
        <taxon>Fabales</taxon>
        <taxon>Fabaceae</taxon>
        <taxon>Papilionoideae</taxon>
        <taxon>50 kb inversion clade</taxon>
        <taxon>NPAAA clade</taxon>
        <taxon>Hologalegina</taxon>
        <taxon>IRL clade</taxon>
        <taxon>Cicereae</taxon>
        <taxon>Cicer</taxon>
    </lineage>
</organism>
<dbReference type="PANTHER" id="PTHR11886">
    <property type="entry name" value="DYNEIN LIGHT CHAIN"/>
    <property type="match status" value="1"/>
</dbReference>
<keyword evidence="5 10" id="KW-0493">Microtubule</keyword>
<feature type="compositionally biased region" description="Pro residues" evidence="11">
    <location>
        <begin position="21"/>
        <end position="33"/>
    </location>
</feature>
<keyword evidence="3" id="KW-0813">Transport</keyword>
<feature type="region of interest" description="Disordered" evidence="11">
    <location>
        <begin position="1"/>
        <end position="37"/>
    </location>
</feature>
<dbReference type="RefSeq" id="XP_004487833.1">
    <property type="nucleotide sequence ID" value="XM_004487776.3"/>
</dbReference>
<evidence type="ECO:0000256" key="8">
    <source>
        <dbReference type="ARBA" id="ARBA00023212"/>
    </source>
</evidence>
<evidence type="ECO:0000313" key="12">
    <source>
        <dbReference type="Proteomes" id="UP000087171"/>
    </source>
</evidence>
<evidence type="ECO:0000256" key="9">
    <source>
        <dbReference type="ARBA" id="ARBA00023242"/>
    </source>
</evidence>